<gene>
    <name evidence="2" type="ORF">E2C01_050536</name>
</gene>
<sequence length="99" mass="10981">MGWRGTGQGDGKVAGEAGQTSECPERGATKGRTAGRKILARLSEAEQVGRVTGPLLTHPCVPVRPHYYHRCLRQRHTSLRVSQQLRQRLPASQRLFPPQ</sequence>
<dbReference type="EMBL" id="VSRR010014043">
    <property type="protein sequence ID" value="MPC56573.1"/>
    <property type="molecule type" value="Genomic_DNA"/>
</dbReference>
<organism evidence="2 3">
    <name type="scientific">Portunus trituberculatus</name>
    <name type="common">Swimming crab</name>
    <name type="synonym">Neptunus trituberculatus</name>
    <dbReference type="NCBI Taxonomy" id="210409"/>
    <lineage>
        <taxon>Eukaryota</taxon>
        <taxon>Metazoa</taxon>
        <taxon>Ecdysozoa</taxon>
        <taxon>Arthropoda</taxon>
        <taxon>Crustacea</taxon>
        <taxon>Multicrustacea</taxon>
        <taxon>Malacostraca</taxon>
        <taxon>Eumalacostraca</taxon>
        <taxon>Eucarida</taxon>
        <taxon>Decapoda</taxon>
        <taxon>Pleocyemata</taxon>
        <taxon>Brachyura</taxon>
        <taxon>Eubrachyura</taxon>
        <taxon>Portunoidea</taxon>
        <taxon>Portunidae</taxon>
        <taxon>Portuninae</taxon>
        <taxon>Portunus</taxon>
    </lineage>
</organism>
<accession>A0A5B7GGS2</accession>
<comment type="caution">
    <text evidence="2">The sequence shown here is derived from an EMBL/GenBank/DDBJ whole genome shotgun (WGS) entry which is preliminary data.</text>
</comment>
<dbReference type="AlphaFoldDB" id="A0A5B7GGS2"/>
<proteinExistence type="predicted"/>
<feature type="compositionally biased region" description="Gly residues" evidence="1">
    <location>
        <begin position="1"/>
        <end position="12"/>
    </location>
</feature>
<feature type="region of interest" description="Disordered" evidence="1">
    <location>
        <begin position="1"/>
        <end position="34"/>
    </location>
</feature>
<dbReference type="Proteomes" id="UP000324222">
    <property type="component" value="Unassembled WGS sequence"/>
</dbReference>
<evidence type="ECO:0000313" key="2">
    <source>
        <dbReference type="EMBL" id="MPC56573.1"/>
    </source>
</evidence>
<keyword evidence="3" id="KW-1185">Reference proteome</keyword>
<evidence type="ECO:0000256" key="1">
    <source>
        <dbReference type="SAM" id="MobiDB-lite"/>
    </source>
</evidence>
<name>A0A5B7GGS2_PORTR</name>
<protein>
    <submittedName>
        <fullName evidence="2">Uncharacterized protein</fullName>
    </submittedName>
</protein>
<reference evidence="2 3" key="1">
    <citation type="submission" date="2019-05" db="EMBL/GenBank/DDBJ databases">
        <title>Another draft genome of Portunus trituberculatus and its Hox gene families provides insights of decapod evolution.</title>
        <authorList>
            <person name="Jeong J.-H."/>
            <person name="Song I."/>
            <person name="Kim S."/>
            <person name="Choi T."/>
            <person name="Kim D."/>
            <person name="Ryu S."/>
            <person name="Kim W."/>
        </authorList>
    </citation>
    <scope>NUCLEOTIDE SEQUENCE [LARGE SCALE GENOMIC DNA]</scope>
    <source>
        <tissue evidence="2">Muscle</tissue>
    </source>
</reference>
<evidence type="ECO:0000313" key="3">
    <source>
        <dbReference type="Proteomes" id="UP000324222"/>
    </source>
</evidence>